<gene>
    <name evidence="2" type="ORF">JD844_023936</name>
</gene>
<feature type="region of interest" description="Disordered" evidence="1">
    <location>
        <begin position="1"/>
        <end position="44"/>
    </location>
</feature>
<proteinExistence type="predicted"/>
<feature type="compositionally biased region" description="Basic residues" evidence="1">
    <location>
        <begin position="18"/>
        <end position="29"/>
    </location>
</feature>
<evidence type="ECO:0000313" key="3">
    <source>
        <dbReference type="Proteomes" id="UP000826234"/>
    </source>
</evidence>
<dbReference type="Proteomes" id="UP000826234">
    <property type="component" value="Unassembled WGS sequence"/>
</dbReference>
<sequence>PNVLLFKPTERSCEGQPQRKRLRRKKRKNVLQNPDNLHGGLADCGKPENLIEDKLQLQHAEGPNLSRNKKRKMKKKRQKEKLRAAGLLRKPASIDFMYKPEMEGGTDFEDADKKVDSILDFLQATQEIYFSDKQSKCAESAVSPQSIHEILHSLESRTMSLSDVALLHQMKALVLLRDVERLKSAVEEFCTQSVMPPDHAKAISSLFLYWITDILPGKQNKEAECAHPSVQS</sequence>
<feature type="compositionally biased region" description="Basic residues" evidence="1">
    <location>
        <begin position="67"/>
        <end position="80"/>
    </location>
</feature>
<dbReference type="PANTHER" id="PTHR22444">
    <property type="entry name" value="GLUTAMATE-RICH PROTEIN 1"/>
    <property type="match status" value="1"/>
</dbReference>
<keyword evidence="3" id="KW-1185">Reference proteome</keyword>
<dbReference type="InterPro" id="IPR026719">
    <property type="entry name" value="ERICH1"/>
</dbReference>
<evidence type="ECO:0000313" key="2">
    <source>
        <dbReference type="EMBL" id="KAH0622035.1"/>
    </source>
</evidence>
<evidence type="ECO:0008006" key="4">
    <source>
        <dbReference type="Google" id="ProtNLM"/>
    </source>
</evidence>
<feature type="region of interest" description="Disordered" evidence="1">
    <location>
        <begin position="60"/>
        <end position="82"/>
    </location>
</feature>
<name>A0ABQ7SXH0_PHRPL</name>
<evidence type="ECO:0000256" key="1">
    <source>
        <dbReference type="SAM" id="MobiDB-lite"/>
    </source>
</evidence>
<accession>A0ABQ7SXH0</accession>
<feature type="non-terminal residue" evidence="2">
    <location>
        <position position="1"/>
    </location>
</feature>
<comment type="caution">
    <text evidence="2">The sequence shown here is derived from an EMBL/GenBank/DDBJ whole genome shotgun (WGS) entry which is preliminary data.</text>
</comment>
<reference evidence="2 3" key="1">
    <citation type="journal article" date="2022" name="Gigascience">
        <title>A chromosome-level genome assembly and annotation of the desert horned lizard, Phrynosoma platyrhinos, provides insight into chromosomal rearrangements among reptiles.</title>
        <authorList>
            <person name="Koochekian N."/>
            <person name="Ascanio A."/>
            <person name="Farleigh K."/>
            <person name="Card D.C."/>
            <person name="Schield D.R."/>
            <person name="Castoe T.A."/>
            <person name="Jezkova T."/>
        </authorList>
    </citation>
    <scope>NUCLEOTIDE SEQUENCE [LARGE SCALE GENOMIC DNA]</scope>
    <source>
        <strain evidence="2">NK-2021</strain>
    </source>
</reference>
<protein>
    <recommendedName>
        <fullName evidence="4">Glutamate-rich protein 1</fullName>
    </recommendedName>
</protein>
<dbReference type="PANTHER" id="PTHR22444:SF1">
    <property type="entry name" value="GLUTAMATE-RICH PROTEIN 1"/>
    <property type="match status" value="1"/>
</dbReference>
<organism evidence="2 3">
    <name type="scientific">Phrynosoma platyrhinos</name>
    <name type="common">Desert horned lizard</name>
    <dbReference type="NCBI Taxonomy" id="52577"/>
    <lineage>
        <taxon>Eukaryota</taxon>
        <taxon>Metazoa</taxon>
        <taxon>Chordata</taxon>
        <taxon>Craniata</taxon>
        <taxon>Vertebrata</taxon>
        <taxon>Euteleostomi</taxon>
        <taxon>Lepidosauria</taxon>
        <taxon>Squamata</taxon>
        <taxon>Bifurcata</taxon>
        <taxon>Unidentata</taxon>
        <taxon>Episquamata</taxon>
        <taxon>Toxicofera</taxon>
        <taxon>Iguania</taxon>
        <taxon>Phrynosomatidae</taxon>
        <taxon>Phrynosomatinae</taxon>
        <taxon>Phrynosoma</taxon>
    </lineage>
</organism>
<dbReference type="EMBL" id="JAIPUX010003289">
    <property type="protein sequence ID" value="KAH0622035.1"/>
    <property type="molecule type" value="Genomic_DNA"/>
</dbReference>